<feature type="region of interest" description="Disordered" evidence="1">
    <location>
        <begin position="182"/>
        <end position="312"/>
    </location>
</feature>
<proteinExistence type="predicted"/>
<feature type="compositionally biased region" description="Low complexity" evidence="1">
    <location>
        <begin position="296"/>
        <end position="310"/>
    </location>
</feature>
<protein>
    <recommendedName>
        <fullName evidence="5">Secreted protein</fullName>
    </recommendedName>
</protein>
<feature type="compositionally biased region" description="Low complexity" evidence="1">
    <location>
        <begin position="231"/>
        <end position="244"/>
    </location>
</feature>
<sequence length="413" mass="41539">MSAISLLLLATAVTATAVGGAALHSARGLRRQLDDLGARLGAAADACPAPGSHSAAATTVPQARTAASAEEIRSVVAEALAEERERELAEARAFWAAQETRGENPEEGSLLAGHGTEYEVAPAPSGVDSALWDALLKGRVDEDVLQILRDLRERDVPEPGVFVPRQAERDIEPALDIDVRAVPGDGAAGSGAGAETGTAAGAETGAETGTEPGTEPGSAAADPATEPPAGSPAGTPGSTASPAPDEAGEHGRAVGDSPVPGTAADSPVPGAECGAEPPEVTAARRRHPSQPDYTLSGEPSAPAGAPPSGAQVVAGHERTVGRLAELAHARTPLADVRQGPLGTLDVYLFQDGTTVCLSPGHRETADLLCAALREGDVPVLMGGSSVSGAYALTFAYGEGRTAYLLADRVIASL</sequence>
<dbReference type="EMBL" id="JBHSFH010000005">
    <property type="protein sequence ID" value="MFC4494204.1"/>
    <property type="molecule type" value="Genomic_DNA"/>
</dbReference>
<dbReference type="Proteomes" id="UP001595997">
    <property type="component" value="Unassembled WGS sequence"/>
</dbReference>
<reference evidence="4" key="1">
    <citation type="journal article" date="2019" name="Int. J. Syst. Evol. Microbiol.">
        <title>The Global Catalogue of Microorganisms (GCM) 10K type strain sequencing project: providing services to taxonomists for standard genome sequencing and annotation.</title>
        <authorList>
            <consortium name="The Broad Institute Genomics Platform"/>
            <consortium name="The Broad Institute Genome Sequencing Center for Infectious Disease"/>
            <person name="Wu L."/>
            <person name="Ma J."/>
        </authorList>
    </citation>
    <scope>NUCLEOTIDE SEQUENCE [LARGE SCALE GENOMIC DNA]</scope>
    <source>
        <strain evidence="4">CGMCC 4.7357</strain>
    </source>
</reference>
<dbReference type="RefSeq" id="WP_386444852.1">
    <property type="nucleotide sequence ID" value="NZ_JBHSFH010000005.1"/>
</dbReference>
<keyword evidence="4" id="KW-1185">Reference proteome</keyword>
<feature type="chain" id="PRO_5046477759" description="Secreted protein" evidence="2">
    <location>
        <begin position="18"/>
        <end position="413"/>
    </location>
</feature>
<evidence type="ECO:0000256" key="1">
    <source>
        <dbReference type="SAM" id="MobiDB-lite"/>
    </source>
</evidence>
<comment type="caution">
    <text evidence="3">The sequence shown here is derived from an EMBL/GenBank/DDBJ whole genome shotgun (WGS) entry which is preliminary data.</text>
</comment>
<evidence type="ECO:0000313" key="4">
    <source>
        <dbReference type="Proteomes" id="UP001595997"/>
    </source>
</evidence>
<evidence type="ECO:0000313" key="3">
    <source>
        <dbReference type="EMBL" id="MFC4494204.1"/>
    </source>
</evidence>
<accession>A0ABV9A2Q1</accession>
<evidence type="ECO:0000256" key="2">
    <source>
        <dbReference type="SAM" id="SignalP"/>
    </source>
</evidence>
<gene>
    <name evidence="3" type="ORF">ACFPA8_08660</name>
</gene>
<organism evidence="3 4">
    <name type="scientific">Streptomyces ovatisporus</name>
    <dbReference type="NCBI Taxonomy" id="1128682"/>
    <lineage>
        <taxon>Bacteria</taxon>
        <taxon>Bacillati</taxon>
        <taxon>Actinomycetota</taxon>
        <taxon>Actinomycetes</taxon>
        <taxon>Kitasatosporales</taxon>
        <taxon>Streptomycetaceae</taxon>
        <taxon>Streptomyces</taxon>
    </lineage>
</organism>
<keyword evidence="2" id="KW-0732">Signal</keyword>
<name>A0ABV9A2Q1_9ACTN</name>
<feature type="compositionally biased region" description="Low complexity" evidence="1">
    <location>
        <begin position="195"/>
        <end position="224"/>
    </location>
</feature>
<evidence type="ECO:0008006" key="5">
    <source>
        <dbReference type="Google" id="ProtNLM"/>
    </source>
</evidence>
<feature type="signal peptide" evidence="2">
    <location>
        <begin position="1"/>
        <end position="17"/>
    </location>
</feature>